<protein>
    <submittedName>
        <fullName evidence="1">Uncharacterized protein</fullName>
    </submittedName>
</protein>
<proteinExistence type="predicted"/>
<evidence type="ECO:0000313" key="1">
    <source>
        <dbReference type="EMBL" id="VEN34110.1"/>
    </source>
</evidence>
<reference evidence="1 2" key="1">
    <citation type="submission" date="2019-01" db="EMBL/GenBank/DDBJ databases">
        <authorList>
            <person name="Sayadi A."/>
        </authorList>
    </citation>
    <scope>NUCLEOTIDE SEQUENCE [LARGE SCALE GENOMIC DNA]</scope>
</reference>
<dbReference type="EMBL" id="CAACVG010000442">
    <property type="protein sequence ID" value="VEN34110.1"/>
    <property type="molecule type" value="Genomic_DNA"/>
</dbReference>
<dbReference type="OrthoDB" id="66977at2759"/>
<accession>A0A653BEV1</accession>
<name>A0A653BEV1_CALMS</name>
<organism evidence="1 2">
    <name type="scientific">Callosobruchus maculatus</name>
    <name type="common">Southern cowpea weevil</name>
    <name type="synonym">Pulse bruchid</name>
    <dbReference type="NCBI Taxonomy" id="64391"/>
    <lineage>
        <taxon>Eukaryota</taxon>
        <taxon>Metazoa</taxon>
        <taxon>Ecdysozoa</taxon>
        <taxon>Arthropoda</taxon>
        <taxon>Hexapoda</taxon>
        <taxon>Insecta</taxon>
        <taxon>Pterygota</taxon>
        <taxon>Neoptera</taxon>
        <taxon>Endopterygota</taxon>
        <taxon>Coleoptera</taxon>
        <taxon>Polyphaga</taxon>
        <taxon>Cucujiformia</taxon>
        <taxon>Chrysomeloidea</taxon>
        <taxon>Chrysomelidae</taxon>
        <taxon>Bruchinae</taxon>
        <taxon>Bruchini</taxon>
        <taxon>Callosobruchus</taxon>
    </lineage>
</organism>
<dbReference type="AlphaFoldDB" id="A0A653BEV1"/>
<keyword evidence="2" id="KW-1185">Reference proteome</keyword>
<gene>
    <name evidence="1" type="ORF">CALMAC_LOCUS412</name>
</gene>
<sequence>MLQMGHAEPAAESFLSKADHEKRQMVMGSANPTGEAARYRFDKVVNYSDFETPQMHGSHYRRIPLKGPYNPLEMKLFGCLQSSGNKMVEVEGQSVNTVLLDSDPEDNHTRLLVASSVNQTTKGDRLRLRQTTLMPNIPGLPMLLMLIFCPTMEVKVTEDGTRVASILCGLGFNKYTKKALYPAHDLVLMLDTELTEEEITKVNGIRFYMNQGVNLMQEISNRMSSQEEMITTQQALKKSILDLIYTDRQVIPRTGVKHANIWGLTDENLIMLKPNMPDQMEDIWPLHWFVKLKRSDRFNMDVSRNLDDMDQMARNMIPMKQIECCLCMVPCFTVHEVRLHLSSDQHKQKKSEYMASLEYEEDE</sequence>
<evidence type="ECO:0000313" key="2">
    <source>
        <dbReference type="Proteomes" id="UP000410492"/>
    </source>
</evidence>
<dbReference type="Proteomes" id="UP000410492">
    <property type="component" value="Unassembled WGS sequence"/>
</dbReference>